<evidence type="ECO:0000313" key="6">
    <source>
        <dbReference type="EMBL" id="ESO89575.1"/>
    </source>
</evidence>
<dbReference type="OrthoDB" id="111250at2759"/>
<dbReference type="InterPro" id="IPR001841">
    <property type="entry name" value="Znf_RING"/>
</dbReference>
<accession>V4A3M9</accession>
<feature type="non-terminal residue" evidence="6">
    <location>
        <position position="65"/>
    </location>
</feature>
<sequence>CTICLSRFKTPKVLPCGHTFCLWCIEQYIGDEIENILCPFCEQNVKIPEGGAKMFPMNYTLVEIM</sequence>
<dbReference type="Pfam" id="PF13445">
    <property type="entry name" value="zf-RING_UBOX"/>
    <property type="match status" value="1"/>
</dbReference>
<dbReference type="Gene3D" id="3.30.40.10">
    <property type="entry name" value="Zinc/RING finger domain, C3HC4 (zinc finger)"/>
    <property type="match status" value="1"/>
</dbReference>
<dbReference type="GO" id="GO:0008270">
    <property type="term" value="F:zinc ion binding"/>
    <property type="evidence" value="ECO:0007669"/>
    <property type="project" value="UniProtKB-KW"/>
</dbReference>
<dbReference type="OMA" id="QICTRRY"/>
<feature type="non-terminal residue" evidence="6">
    <location>
        <position position="1"/>
    </location>
</feature>
<proteinExistence type="predicted"/>
<dbReference type="PROSITE" id="PS50089">
    <property type="entry name" value="ZF_RING_2"/>
    <property type="match status" value="1"/>
</dbReference>
<organism evidence="6 7">
    <name type="scientific">Lottia gigantea</name>
    <name type="common">Giant owl limpet</name>
    <dbReference type="NCBI Taxonomy" id="225164"/>
    <lineage>
        <taxon>Eukaryota</taxon>
        <taxon>Metazoa</taxon>
        <taxon>Spiralia</taxon>
        <taxon>Lophotrochozoa</taxon>
        <taxon>Mollusca</taxon>
        <taxon>Gastropoda</taxon>
        <taxon>Patellogastropoda</taxon>
        <taxon>Lottioidea</taxon>
        <taxon>Lottiidae</taxon>
        <taxon>Lottia</taxon>
    </lineage>
</organism>
<gene>
    <name evidence="6" type="ORF">LOTGIDRAFT_69130</name>
</gene>
<name>V4A3M9_LOTGI</name>
<reference evidence="6 7" key="1">
    <citation type="journal article" date="2013" name="Nature">
        <title>Insights into bilaterian evolution from three spiralian genomes.</title>
        <authorList>
            <person name="Simakov O."/>
            <person name="Marletaz F."/>
            <person name="Cho S.J."/>
            <person name="Edsinger-Gonzales E."/>
            <person name="Havlak P."/>
            <person name="Hellsten U."/>
            <person name="Kuo D.H."/>
            <person name="Larsson T."/>
            <person name="Lv J."/>
            <person name="Arendt D."/>
            <person name="Savage R."/>
            <person name="Osoegawa K."/>
            <person name="de Jong P."/>
            <person name="Grimwood J."/>
            <person name="Chapman J.A."/>
            <person name="Shapiro H."/>
            <person name="Aerts A."/>
            <person name="Otillar R.P."/>
            <person name="Terry A.Y."/>
            <person name="Boore J.L."/>
            <person name="Grigoriev I.V."/>
            <person name="Lindberg D.R."/>
            <person name="Seaver E.C."/>
            <person name="Weisblat D.A."/>
            <person name="Putnam N.H."/>
            <person name="Rokhsar D.S."/>
        </authorList>
    </citation>
    <scope>NUCLEOTIDE SEQUENCE [LARGE SCALE GENOMIC DNA]</scope>
</reference>
<keyword evidence="1" id="KW-0479">Metal-binding</keyword>
<evidence type="ECO:0000259" key="5">
    <source>
        <dbReference type="PROSITE" id="PS50089"/>
    </source>
</evidence>
<protein>
    <recommendedName>
        <fullName evidence="5">RING-type domain-containing protein</fullName>
    </recommendedName>
</protein>
<dbReference type="InterPro" id="IPR027370">
    <property type="entry name" value="Znf-RING_euk"/>
</dbReference>
<evidence type="ECO:0000256" key="1">
    <source>
        <dbReference type="ARBA" id="ARBA00022723"/>
    </source>
</evidence>
<dbReference type="CTD" id="20251900"/>
<dbReference type="Proteomes" id="UP000030746">
    <property type="component" value="Unassembled WGS sequence"/>
</dbReference>
<keyword evidence="7" id="KW-1185">Reference proteome</keyword>
<dbReference type="SMART" id="SM00184">
    <property type="entry name" value="RING"/>
    <property type="match status" value="1"/>
</dbReference>
<dbReference type="PROSITE" id="PS00518">
    <property type="entry name" value="ZF_RING_1"/>
    <property type="match status" value="1"/>
</dbReference>
<feature type="domain" description="RING-type" evidence="5">
    <location>
        <begin position="1"/>
        <end position="42"/>
    </location>
</feature>
<dbReference type="SUPFAM" id="SSF57850">
    <property type="entry name" value="RING/U-box"/>
    <property type="match status" value="1"/>
</dbReference>
<evidence type="ECO:0000256" key="3">
    <source>
        <dbReference type="ARBA" id="ARBA00022833"/>
    </source>
</evidence>
<dbReference type="KEGG" id="lgi:LOTGIDRAFT_69130"/>
<keyword evidence="2 4" id="KW-0863">Zinc-finger</keyword>
<dbReference type="InterPro" id="IPR017907">
    <property type="entry name" value="Znf_RING_CS"/>
</dbReference>
<evidence type="ECO:0000313" key="7">
    <source>
        <dbReference type="Proteomes" id="UP000030746"/>
    </source>
</evidence>
<keyword evidence="3" id="KW-0862">Zinc</keyword>
<dbReference type="HOGENOM" id="CLU_013137_20_0_1"/>
<evidence type="ECO:0000256" key="4">
    <source>
        <dbReference type="PROSITE-ProRule" id="PRU00175"/>
    </source>
</evidence>
<dbReference type="GO" id="GO:0061630">
    <property type="term" value="F:ubiquitin protein ligase activity"/>
    <property type="evidence" value="ECO:0007669"/>
    <property type="project" value="TreeGrafter"/>
</dbReference>
<dbReference type="GeneID" id="20251900"/>
<dbReference type="PANTHER" id="PTHR25462">
    <property type="entry name" value="BONUS, ISOFORM C-RELATED"/>
    <property type="match status" value="1"/>
</dbReference>
<dbReference type="AlphaFoldDB" id="V4A3M9"/>
<dbReference type="InterPro" id="IPR013083">
    <property type="entry name" value="Znf_RING/FYVE/PHD"/>
</dbReference>
<evidence type="ECO:0000256" key="2">
    <source>
        <dbReference type="ARBA" id="ARBA00022771"/>
    </source>
</evidence>
<dbReference type="RefSeq" id="XP_009059626.1">
    <property type="nucleotide sequence ID" value="XM_009061378.1"/>
</dbReference>
<dbReference type="InterPro" id="IPR047153">
    <property type="entry name" value="TRIM45/56/19-like"/>
</dbReference>
<dbReference type="EMBL" id="KB202567">
    <property type="protein sequence ID" value="ESO89575.1"/>
    <property type="molecule type" value="Genomic_DNA"/>
</dbReference>
<dbReference type="PANTHER" id="PTHR25462:SF296">
    <property type="entry name" value="MEIOTIC P26, ISOFORM F"/>
    <property type="match status" value="1"/>
</dbReference>